<accession>A0A4Y0BKP7</accession>
<name>A0A4Y0BKP7_ANOFN</name>
<evidence type="ECO:0000313" key="1">
    <source>
        <dbReference type="EnsemblMetazoa" id="AFUN020331-PA"/>
    </source>
</evidence>
<dbReference type="VEuPathDB" id="VectorBase:AFUN020331"/>
<organism evidence="1">
    <name type="scientific">Anopheles funestus</name>
    <name type="common">African malaria mosquito</name>
    <dbReference type="NCBI Taxonomy" id="62324"/>
    <lineage>
        <taxon>Eukaryota</taxon>
        <taxon>Metazoa</taxon>
        <taxon>Ecdysozoa</taxon>
        <taxon>Arthropoda</taxon>
        <taxon>Hexapoda</taxon>
        <taxon>Insecta</taxon>
        <taxon>Pterygota</taxon>
        <taxon>Neoptera</taxon>
        <taxon>Endopterygota</taxon>
        <taxon>Diptera</taxon>
        <taxon>Nematocera</taxon>
        <taxon>Culicoidea</taxon>
        <taxon>Culicidae</taxon>
        <taxon>Anophelinae</taxon>
        <taxon>Anopheles</taxon>
    </lineage>
</organism>
<dbReference type="PANTHER" id="PTHR20898">
    <property type="entry name" value="DAEDALUS ON 3-RELATED-RELATED"/>
    <property type="match status" value="1"/>
</dbReference>
<dbReference type="VEuPathDB" id="VectorBase:AFUN2_011323"/>
<dbReference type="Pfam" id="PF06477">
    <property type="entry name" value="DUF1091"/>
    <property type="match status" value="12"/>
</dbReference>
<dbReference type="SMART" id="SM00697">
    <property type="entry name" value="DM8"/>
    <property type="match status" value="12"/>
</dbReference>
<reference evidence="1" key="1">
    <citation type="submission" date="2020-05" db="UniProtKB">
        <authorList>
            <consortium name="EnsemblMetazoa"/>
        </authorList>
    </citation>
    <scope>IDENTIFICATION</scope>
    <source>
        <strain evidence="1">FUMOZ</strain>
    </source>
</reference>
<dbReference type="EnsemblMetazoa" id="AFUN020331-RA">
    <property type="protein sequence ID" value="AFUN020331-PA"/>
    <property type="gene ID" value="AFUN020331"/>
</dbReference>
<dbReference type="PANTHER" id="PTHR20898:SF1">
    <property type="entry name" value="MD-2-RELATED LIPID-RECOGNITION DOMAIN-CONTAINING PROTEIN"/>
    <property type="match status" value="1"/>
</dbReference>
<dbReference type="InterPro" id="IPR010512">
    <property type="entry name" value="DUF1091"/>
</dbReference>
<sequence>MLMNAYGAKRNTIKMTRGEVFDSPPLTQAKGNVTQVGSTHLTGVFMESVLSRDLEHLKINGVLTIRSKDGEFQRTFYNNTLDLCEFLAKPFRHRILQFVQVEIMQNSNMPTKCPIHAGSYYIRNATFARARVPSFMPPSYFRVDINLLHVFLRASKFIRSAMSGLGLQWLMLWSFFGSMAMNVYGAKRNVIRLARSEIFDSPPGLRATGNVTQIGSTPLTGAYMELVVSRDLPHLKINGVLTIRSKDGELQSALYNNTLSVCEFFEQPFRHRILQIVQQEVMRNSNMPTKCPVRAGTYYIRNATFARARIPSFLPTSYFRVDLVAIGHRLELKNNIRSINISYIFRTPKRLVDQSIDFEVEVTRQIKDMKLVLAYYSGPKNVTTQNALLKRHVDLCFFLRNPKSDRLVNVVYQLVKDNGNMPTKCPFGPGSFYMRDLKPAKIPIPPFLPEAEFIFELIYRSELVVFATKVELKNTNKTFNVSYAFHNPDSLTNQTLDFNITSKRTLYDMKIVIVYYITALNGTIKNELLKRSIDVCFFLRNPRSDRLVNSLYSYIKQRSHLPSKCPIPVDTYTMRNIRLSDAPIPALLPESEFMAEATYYSGPKQDIMVSFRLYGKLLVPVANKIDFNYNVRSFNISYIFHQPTSITNQSLEFHIEMKRIIKDMKLLLVLHGLMRNGTISSVLLKRQVDICAFLRNTKSDRLLKSMYEYLNARGYLPTRCPFNPGHYYMCNLRLADLPVPAFLPETEIILELSYYSGVRSESFVELRMYGKLLVMSYYVIALNGTIQNTLLKRSIDICFFLRNPRSDRLVNSLYSYIKQRSHLPPRCPFPAGTYYMNNLRLSDMPLPALLPEAEFMVELGYYSGIKQEIGVSFRLYGKLLVAVAKRVDFKSLSRTFNVSHKIHNPKSVTNQSLDFDIEVTRKIKDMRNGTSHNALIKRPIDVCFFLRNSKSDRLVKTVYDYVNDRSNLPVRCPFGPGRYEVRNIRTTDVPVPSFLPLAEFILELLYYSEVRGEKMIEFRLHGKLIRLIAVGTKLETNCYGKVVNMSCAFRPQLAFANQTLDCEIKVFREIKELKLVVSYYAVAWNNLVQTVLLKRSLDMCFFIRNPQSDRLINSVYNYVRMRSNLPIRCPVAAGNYHIRNLQPSDVPIPSFLPESEFILEEIFRSEVKHETLVEFRFHGKLLVSYCTNMEFISKVKNINVSYTSYRPESISEQSFDYSIEITSPVRDLKLHFIYYAITGNGTSRMPLFKRAVDMCFYMQNPNSDRLLKVVYDYVRARTNLPKRCPIPAARYYIRNVRPTDVQIPAFLPESEFILELIYRNEVKRETMVEFRCFGKLLIPVGQKIELKSKVSYINASYTVVNRTESPANQTLDLEFNFTRQVQDIKLIFSYHITDEDGTIKSTIMKRKVDICFYLRNPNSDRLVKQVYDYIRARSKLPLKCPIMPGNYYMRNIRPADVPLPGFLPEASIILETNYWSEVRRELLIEYRYYGRLIIPVLNRMDCKVDKRYVNLSCSMSEPNSVMDQSVSMEIEMLREIKDIKLFAAYYIVTGSSVNRILKRTLDLCTFVKRPNSDRLVKLIYEQTFLYNRFVTGCPVPEKERFYIRNFRPSAIRVPAFLPESSFMLETSYHTGVQFEPIVSVLFYGRLMRVMNGKPLASEPTRSNSTSREIQGNRKYVNATIVDIGEHEFNKTYLIQLKALRIIRDLKVFMSYSVRAFDGAVQNELLSRWINGCEFLRRPNSDRLIKMCYDAVKKYSNISQCPYPVGNIMTVNITPSSFPVPAIIPKTDFKVEVKVFTNTGKDLLFLTRWYGGMANMERVSKNVYICEYGKNL</sequence>
<proteinExistence type="predicted"/>
<protein>
    <submittedName>
        <fullName evidence="1">Uncharacterized protein</fullName>
    </submittedName>
</protein>